<protein>
    <submittedName>
        <fullName evidence="2">Unannotated protein</fullName>
    </submittedName>
</protein>
<dbReference type="InterPro" id="IPR001926">
    <property type="entry name" value="TrpB-like_PALP"/>
</dbReference>
<gene>
    <name evidence="2" type="ORF">UFOPK1619_00235</name>
</gene>
<dbReference type="InterPro" id="IPR050214">
    <property type="entry name" value="Cys_Synth/Cystath_Beta-Synth"/>
</dbReference>
<reference evidence="2" key="1">
    <citation type="submission" date="2020-05" db="EMBL/GenBank/DDBJ databases">
        <authorList>
            <person name="Chiriac C."/>
            <person name="Salcher M."/>
            <person name="Ghai R."/>
            <person name="Kavagutti S V."/>
        </authorList>
    </citation>
    <scope>NUCLEOTIDE SEQUENCE</scope>
</reference>
<evidence type="ECO:0000313" key="2">
    <source>
        <dbReference type="EMBL" id="CAB4558635.1"/>
    </source>
</evidence>
<name>A0A6J6D5Q1_9ZZZZ</name>
<accession>A0A6J6D5Q1</accession>
<sequence length="512" mass="55967">MTITDASSLNLALDATALREQLGLANTVVDPASLESSVKRFAAQKIVLPTFGELAEPRLISQDITKGVDKDAADPRNLFRVHWYNDLDGNRVDVPNHVVLPSSLTGIESPIIVVFGDRFPMITAHKVLAAYSCFVPRVITGQFDPERHRAVWPSTGNYARGGIAISRLMGSRGVAVLPAGMSQERFDWLDKWVTDPSDIVRTPGTESNVKEIYDACNEMAKDPGNFILNQFCEFGNHVGHYEVTGRALAHAFEHVKANGHSDIRLAAFTSATGSAGTIAAGDRLKDIYGTKIVAVEALECPTMLENGFGEHNIQGIGDKHIPLIHNVMNTDVVVGVSDRATDELDVLFNTPAGQQYLASRHGFSAELIDALTHFGFSAICNVLAAIKTAKLMGYGANDAIVTIATDGGALYPSERVKTIANRFKGEFTAVDAAEIFSEHLGSVSTDNMIDCTERDRNRIFNLGYYTWVEQQGTPLDVFEARRSQSFWRSVRSYAPVWDNLITEFNARVAKAS</sequence>
<dbReference type="AlphaFoldDB" id="A0A6J6D5Q1"/>
<dbReference type="PANTHER" id="PTHR10314">
    <property type="entry name" value="CYSTATHIONINE BETA-SYNTHASE"/>
    <property type="match status" value="1"/>
</dbReference>
<dbReference type="Gene3D" id="3.40.50.1100">
    <property type="match status" value="2"/>
</dbReference>
<dbReference type="SUPFAM" id="SSF53686">
    <property type="entry name" value="Tryptophan synthase beta subunit-like PLP-dependent enzymes"/>
    <property type="match status" value="1"/>
</dbReference>
<proteinExistence type="predicted"/>
<dbReference type="EMBL" id="CAEZTI010000026">
    <property type="protein sequence ID" value="CAB4558635.1"/>
    <property type="molecule type" value="Genomic_DNA"/>
</dbReference>
<organism evidence="2">
    <name type="scientific">freshwater metagenome</name>
    <dbReference type="NCBI Taxonomy" id="449393"/>
    <lineage>
        <taxon>unclassified sequences</taxon>
        <taxon>metagenomes</taxon>
        <taxon>ecological metagenomes</taxon>
    </lineage>
</organism>
<evidence type="ECO:0000259" key="1">
    <source>
        <dbReference type="Pfam" id="PF00291"/>
    </source>
</evidence>
<dbReference type="Pfam" id="PF00291">
    <property type="entry name" value="PALP"/>
    <property type="match status" value="1"/>
</dbReference>
<feature type="domain" description="Tryptophan synthase beta chain-like PALP" evidence="1">
    <location>
        <begin position="147"/>
        <end position="319"/>
    </location>
</feature>
<dbReference type="InterPro" id="IPR036052">
    <property type="entry name" value="TrpB-like_PALP_sf"/>
</dbReference>